<protein>
    <recommendedName>
        <fullName evidence="3">CRISPR type III-associated protein domain-containing protein</fullName>
    </recommendedName>
</protein>
<feature type="region of interest" description="Disordered" evidence="2">
    <location>
        <begin position="366"/>
        <end position="387"/>
    </location>
</feature>
<dbReference type="InterPro" id="IPR005537">
    <property type="entry name" value="RAMP_III_fam"/>
</dbReference>
<dbReference type="GO" id="GO:0051607">
    <property type="term" value="P:defense response to virus"/>
    <property type="evidence" value="ECO:0007669"/>
    <property type="project" value="UniProtKB-KW"/>
</dbReference>
<evidence type="ECO:0000313" key="4">
    <source>
        <dbReference type="EMBL" id="TES49649.1"/>
    </source>
</evidence>
<dbReference type="Proteomes" id="UP000298210">
    <property type="component" value="Unassembled WGS sequence"/>
</dbReference>
<evidence type="ECO:0000256" key="2">
    <source>
        <dbReference type="SAM" id="MobiDB-lite"/>
    </source>
</evidence>
<dbReference type="PANTHER" id="PTHR35579">
    <property type="entry name" value="CRISPR SYSTEM CMS ENDORIBONUCLEASE CSM3"/>
    <property type="match status" value="1"/>
</dbReference>
<dbReference type="PANTHER" id="PTHR35579:SF3">
    <property type="entry name" value="CRISPR SYSTEM CMS ENDORIBONUCLEASE CSM3"/>
    <property type="match status" value="1"/>
</dbReference>
<comment type="caution">
    <text evidence="4">The sequence shown here is derived from an EMBL/GenBank/DDBJ whole genome shotgun (WGS) entry which is preliminary data.</text>
</comment>
<organism evidence="4 5">
    <name type="scientific">Shouchella lehensis</name>
    <dbReference type="NCBI Taxonomy" id="300825"/>
    <lineage>
        <taxon>Bacteria</taxon>
        <taxon>Bacillati</taxon>
        <taxon>Bacillota</taxon>
        <taxon>Bacilli</taxon>
        <taxon>Bacillales</taxon>
        <taxon>Bacillaceae</taxon>
        <taxon>Shouchella</taxon>
    </lineage>
</organism>
<dbReference type="Pfam" id="PF03787">
    <property type="entry name" value="RAMPs"/>
    <property type="match status" value="1"/>
</dbReference>
<name>A0A4Y7WLU5_9BACI</name>
<dbReference type="CDD" id="cd09726">
    <property type="entry name" value="RAMP_I_III"/>
    <property type="match status" value="1"/>
</dbReference>
<reference evidence="4 5" key="1">
    <citation type="submission" date="2019-03" db="EMBL/GenBank/DDBJ databases">
        <authorList>
            <person name="Liu G."/>
        </authorList>
    </citation>
    <scope>NUCLEOTIDE SEQUENCE [LARGE SCALE GENOMIC DNA]</scope>
    <source>
        <strain evidence="4 5">DSM 19099</strain>
    </source>
</reference>
<dbReference type="InterPro" id="IPR052216">
    <property type="entry name" value="CRISPR_Csm3_endoribonuclease"/>
</dbReference>
<feature type="domain" description="CRISPR type III-associated protein" evidence="3">
    <location>
        <begin position="9"/>
        <end position="207"/>
    </location>
</feature>
<proteinExistence type="predicted"/>
<accession>A0A4Y7WLU5</accession>
<keyword evidence="1" id="KW-0051">Antiviral defense</keyword>
<evidence type="ECO:0000259" key="3">
    <source>
        <dbReference type="Pfam" id="PF03787"/>
    </source>
</evidence>
<gene>
    <name evidence="4" type="ORF">E2L03_09320</name>
</gene>
<dbReference type="AlphaFoldDB" id="A0A4Y7WLU5"/>
<sequence length="692" mass="77937">MVQSFNLIIKTKSELCVATGHSIPGLVDMEIAHEKGFPLIPGKRIKGALHGVGRELVDWGLITMEELEQLFGQAGGGKSSPLQIFDAKLSGICEREDEKDGKSKNENAKRFKQRKIENIQAVMADFNEDEEEKVLEQFTTIRTQTAIENTTGVAKPTSLRTIRTVNKGTEFTCCVVLEDNAYQPVLEKCVQGLRAIGLNRTRGLGEVVCKLERVVCKCEEAKNHEYSVKSSQFNYSLTLEQPLLIAGSKGLYHSSESWIPGQMILGAMAGMYIQDHQLGDDAHADETFARIFLRGGVTFDYAYPLVNERVFSPCPAHLQQEKTDKKHVYNIYSTTNLQQPRTLHALVHLEEETLYVHQPAHEIRMHHARPQDRSFGRALGKDEGKKKGIENPGQFFQYTALSKGQTFYGSWQGSESDLRLLVNCMKKRNGQLRLGRSRTAEYGTVTMEQSEPLRKLTTNKEALKTSKIAICFQTPYIGINELGVATADPDVFIEEINEHLGINIEIKKKFLKQTTVSGFHAKWRMPKKQQAALDAGTVLIVDRATIDWESIEQHSWGEQTGAGYGRVKILPVDSDSSEFVKEEWNPQARESSQSTDSFSKYLRGNIEKALEIEKDKQQGRMCAKALNIDDSFGQTMIHNAAAAIRYGERSGENLKKKEIYKAMQRACENKSSAFQKSYFQELLIILREGKHD</sequence>
<evidence type="ECO:0000256" key="1">
    <source>
        <dbReference type="ARBA" id="ARBA00023118"/>
    </source>
</evidence>
<evidence type="ECO:0000313" key="5">
    <source>
        <dbReference type="Proteomes" id="UP000298210"/>
    </source>
</evidence>
<dbReference type="EMBL" id="SNUX01000002">
    <property type="protein sequence ID" value="TES49649.1"/>
    <property type="molecule type" value="Genomic_DNA"/>
</dbReference>